<keyword evidence="2" id="KW-1185">Reference proteome</keyword>
<proteinExistence type="predicted"/>
<dbReference type="GO" id="GO:0009116">
    <property type="term" value="P:nucleoside metabolic process"/>
    <property type="evidence" value="ECO:0007669"/>
    <property type="project" value="InterPro"/>
</dbReference>
<dbReference type="OrthoDB" id="1658288at2759"/>
<organism evidence="1 2">
    <name type="scientific">Aspergillus leporis</name>
    <dbReference type="NCBI Taxonomy" id="41062"/>
    <lineage>
        <taxon>Eukaryota</taxon>
        <taxon>Fungi</taxon>
        <taxon>Dikarya</taxon>
        <taxon>Ascomycota</taxon>
        <taxon>Pezizomycotina</taxon>
        <taxon>Eurotiomycetes</taxon>
        <taxon>Eurotiomycetidae</taxon>
        <taxon>Eurotiales</taxon>
        <taxon>Aspergillaceae</taxon>
        <taxon>Aspergillus</taxon>
        <taxon>Aspergillus subgen. Circumdati</taxon>
    </lineage>
</organism>
<dbReference type="PANTHER" id="PTHR46082:SF6">
    <property type="entry name" value="AAA+ ATPASE DOMAIN-CONTAINING PROTEIN-RELATED"/>
    <property type="match status" value="1"/>
</dbReference>
<dbReference type="Proteomes" id="UP000326565">
    <property type="component" value="Unassembled WGS sequence"/>
</dbReference>
<dbReference type="Gene3D" id="3.40.50.1580">
    <property type="entry name" value="Nucleoside phosphorylase domain"/>
    <property type="match status" value="1"/>
</dbReference>
<reference evidence="1 2" key="1">
    <citation type="submission" date="2019-04" db="EMBL/GenBank/DDBJ databases">
        <title>Friends and foes A comparative genomics study of 23 Aspergillus species from section Flavi.</title>
        <authorList>
            <consortium name="DOE Joint Genome Institute"/>
            <person name="Kjaerbolling I."/>
            <person name="Vesth T."/>
            <person name="Frisvad J.C."/>
            <person name="Nybo J.L."/>
            <person name="Theobald S."/>
            <person name="Kildgaard S."/>
            <person name="Isbrandt T."/>
            <person name="Kuo A."/>
            <person name="Sato A."/>
            <person name="Lyhne E.K."/>
            <person name="Kogle M.E."/>
            <person name="Wiebenga A."/>
            <person name="Kun R.S."/>
            <person name="Lubbers R.J."/>
            <person name="Makela M.R."/>
            <person name="Barry K."/>
            <person name="Chovatia M."/>
            <person name="Clum A."/>
            <person name="Daum C."/>
            <person name="Haridas S."/>
            <person name="He G."/>
            <person name="LaButti K."/>
            <person name="Lipzen A."/>
            <person name="Mondo S."/>
            <person name="Riley R."/>
            <person name="Salamov A."/>
            <person name="Simmons B.A."/>
            <person name="Magnuson J.K."/>
            <person name="Henrissat B."/>
            <person name="Mortensen U.H."/>
            <person name="Larsen T.O."/>
            <person name="Devries R.P."/>
            <person name="Grigoriev I.V."/>
            <person name="Machida M."/>
            <person name="Baker S.E."/>
            <person name="Andersen M.R."/>
        </authorList>
    </citation>
    <scope>NUCLEOTIDE SEQUENCE [LARGE SCALE GENOMIC DNA]</scope>
    <source>
        <strain evidence="1 2">CBS 151.66</strain>
    </source>
</reference>
<protein>
    <submittedName>
        <fullName evidence="1">Purine and uridine phosphorylase</fullName>
    </submittedName>
</protein>
<dbReference type="SUPFAM" id="SSF53167">
    <property type="entry name" value="Purine and uridine phosphorylases"/>
    <property type="match status" value="1"/>
</dbReference>
<accession>A0A5N5X4N8</accession>
<dbReference type="EMBL" id="ML732190">
    <property type="protein sequence ID" value="KAB8075721.1"/>
    <property type="molecule type" value="Genomic_DNA"/>
</dbReference>
<evidence type="ECO:0000313" key="2">
    <source>
        <dbReference type="Proteomes" id="UP000326565"/>
    </source>
</evidence>
<sequence>MQNPQNVANGANRSCRPEGRDGFEIAIICALTIERDPIEALLDKEYETDAFSYGKADGDLNSYTTGRLANNHVVIVYMLEVGITALQQRTKIGILVGICGGVPKVPSRAEIVLGDVIISTSVIQFDNGKQYPNTFIRKHTLGRSNPKVRSFVGQLPSTRLQTRIRDKISHFSSQLWDKDEFHDSSYPGPMSDILYPAEYLCEIALRSACRDLGCGIETQITRNCIQAAKGISPNGSQTTEADIQEARKPRIHFGRIACSNQVMKSGQHRDEIAREEGVIGFEMESAGTWDYVPTLVIKSVADYADSHKSKEWQGYAAITAAACTKAVLEVWRSTDSVTEYRTTETLIAFERLDRVNHQETRTSQESVAHGPVYYM</sequence>
<dbReference type="InterPro" id="IPR053137">
    <property type="entry name" value="NLR-like"/>
</dbReference>
<dbReference type="GO" id="GO:0003824">
    <property type="term" value="F:catalytic activity"/>
    <property type="evidence" value="ECO:0007669"/>
    <property type="project" value="InterPro"/>
</dbReference>
<dbReference type="PANTHER" id="PTHR46082">
    <property type="entry name" value="ATP/GTP-BINDING PROTEIN-RELATED"/>
    <property type="match status" value="1"/>
</dbReference>
<dbReference type="InterPro" id="IPR035994">
    <property type="entry name" value="Nucleoside_phosphorylase_sf"/>
</dbReference>
<gene>
    <name evidence="1" type="ORF">BDV29DRAFT_189979</name>
</gene>
<evidence type="ECO:0000313" key="1">
    <source>
        <dbReference type="EMBL" id="KAB8075721.1"/>
    </source>
</evidence>
<name>A0A5N5X4N8_9EURO</name>
<dbReference type="AlphaFoldDB" id="A0A5N5X4N8"/>